<proteinExistence type="predicted"/>
<comment type="caution">
    <text evidence="2">The sequence shown here is derived from an EMBL/GenBank/DDBJ whole genome shotgun (WGS) entry which is preliminary data.</text>
</comment>
<evidence type="ECO:0000313" key="2">
    <source>
        <dbReference type="EMBL" id="PWE01199.1"/>
    </source>
</evidence>
<dbReference type="Proteomes" id="UP000244956">
    <property type="component" value="Unassembled WGS sequence"/>
</dbReference>
<organism evidence="2 3">
    <name type="scientific">Marinilabilia rubra</name>
    <dbReference type="NCBI Taxonomy" id="2162893"/>
    <lineage>
        <taxon>Bacteria</taxon>
        <taxon>Pseudomonadati</taxon>
        <taxon>Bacteroidota</taxon>
        <taxon>Bacteroidia</taxon>
        <taxon>Marinilabiliales</taxon>
        <taxon>Marinilabiliaceae</taxon>
        <taxon>Marinilabilia</taxon>
    </lineage>
</organism>
<dbReference type="OrthoDB" id="1122086at2"/>
<gene>
    <name evidence="2" type="ORF">DDZ16_01550</name>
</gene>
<accession>A0A2U2BDR2</accession>
<reference evidence="2 3" key="1">
    <citation type="submission" date="2018-05" db="EMBL/GenBank/DDBJ databases">
        <title>Marinilabilia rubrum sp. nov., isolated from saltern sediment.</title>
        <authorList>
            <person name="Zhang R."/>
        </authorList>
    </citation>
    <scope>NUCLEOTIDE SEQUENCE [LARGE SCALE GENOMIC DNA]</scope>
    <source>
        <strain evidence="2 3">WTE16</strain>
    </source>
</reference>
<keyword evidence="3" id="KW-1185">Reference proteome</keyword>
<keyword evidence="1" id="KW-0472">Membrane</keyword>
<dbReference type="RefSeq" id="WP_109262653.1">
    <property type="nucleotide sequence ID" value="NZ_QEWP01000001.1"/>
</dbReference>
<keyword evidence="1" id="KW-0812">Transmembrane</keyword>
<feature type="transmembrane region" description="Helical" evidence="1">
    <location>
        <begin position="25"/>
        <end position="44"/>
    </location>
</feature>
<name>A0A2U2BDR2_9BACT</name>
<dbReference type="Pfam" id="PF14899">
    <property type="entry name" value="DUF4492"/>
    <property type="match status" value="1"/>
</dbReference>
<evidence type="ECO:0000256" key="1">
    <source>
        <dbReference type="SAM" id="Phobius"/>
    </source>
</evidence>
<dbReference type="EMBL" id="QEWP01000001">
    <property type="protein sequence ID" value="PWE01199.1"/>
    <property type="molecule type" value="Genomic_DNA"/>
</dbReference>
<keyword evidence="1" id="KW-1133">Transmembrane helix</keyword>
<sequence length="72" mass="8646">MEKLRKIVDFYITGFRNLPPWGRTMWAIILIKLFIMFVVLRLFFFPDQLQNNFNSDEERARHVIESITTPGN</sequence>
<dbReference type="AlphaFoldDB" id="A0A2U2BDR2"/>
<protein>
    <submittedName>
        <fullName evidence="2">DUF4492 domain-containing protein</fullName>
    </submittedName>
</protein>
<evidence type="ECO:0000313" key="3">
    <source>
        <dbReference type="Proteomes" id="UP000244956"/>
    </source>
</evidence>
<dbReference type="InterPro" id="IPR027853">
    <property type="entry name" value="DUF4492"/>
</dbReference>